<dbReference type="SMR" id="A0A3B5Z3N0"/>
<comment type="catalytic activity">
    <reaction evidence="8">
        <text>ADP(in) + ATP(out) = ADP(out) + ATP(in)</text>
        <dbReference type="Rhea" id="RHEA:34999"/>
        <dbReference type="ChEBI" id="CHEBI:30616"/>
        <dbReference type="ChEBI" id="CHEBI:456216"/>
    </reaction>
    <physiologicalReaction direction="left-to-right" evidence="8">
        <dbReference type="Rhea" id="RHEA:35000"/>
    </physiologicalReaction>
</comment>
<dbReference type="Gramene" id="TraesARI1B03G00369660.1">
    <property type="protein sequence ID" value="TraesARI1B03G00369660.1"/>
    <property type="gene ID" value="TraesARI1B03G00369660"/>
</dbReference>
<dbReference type="SUPFAM" id="SSF103506">
    <property type="entry name" value="Mitochondrial carrier"/>
    <property type="match status" value="1"/>
</dbReference>
<evidence type="ECO:0000256" key="4">
    <source>
        <dbReference type="ARBA" id="ARBA00022692"/>
    </source>
</evidence>
<dbReference type="Gramene" id="TraesJAG1B03G00364360.1">
    <property type="protein sequence ID" value="TraesJAG1B03G00364360.1"/>
    <property type="gene ID" value="TraesJAG1B03G00364360"/>
</dbReference>
<dbReference type="STRING" id="4565.A0A3B5Z3N0"/>
<dbReference type="InterPro" id="IPR018108">
    <property type="entry name" value="MCP_transmembrane"/>
</dbReference>
<dbReference type="PANTHER" id="PTHR45635">
    <property type="entry name" value="ADP,ATP CARRIER PROTEIN 1-RELATED-RELATED"/>
    <property type="match status" value="1"/>
</dbReference>
<dbReference type="PRINTS" id="PR00926">
    <property type="entry name" value="MITOCARRIER"/>
</dbReference>
<dbReference type="AlphaFoldDB" id="A0A3B5Z3N0"/>
<evidence type="ECO:0000313" key="13">
    <source>
        <dbReference type="Proteomes" id="UP000019116"/>
    </source>
</evidence>
<evidence type="ECO:0000256" key="11">
    <source>
        <dbReference type="RuleBase" id="RU368008"/>
    </source>
</evidence>
<dbReference type="GO" id="GO:0005743">
    <property type="term" value="C:mitochondrial inner membrane"/>
    <property type="evidence" value="ECO:0007669"/>
    <property type="project" value="InterPro"/>
</dbReference>
<dbReference type="GO" id="GO:1990544">
    <property type="term" value="P:mitochondrial ATP transmembrane transport"/>
    <property type="evidence" value="ECO:0007669"/>
    <property type="project" value="InterPro"/>
</dbReference>
<dbReference type="Gramene" id="TraesPARA_EIv1.0_0201880.1">
    <property type="protein sequence ID" value="TraesPARA_EIv1.0_0201880.1.CDS"/>
    <property type="gene ID" value="TraesPARA_EIv1.0_0201880"/>
</dbReference>
<comment type="caution">
    <text evidence="11">Lacks conserved residue(s) required for the propagation of feature annotation.</text>
</comment>
<dbReference type="EnsemblPlants" id="TraesCS1B02G376900.1">
    <property type="protein sequence ID" value="TraesCS1B02G376900.1"/>
    <property type="gene ID" value="TraesCS1B02G376900"/>
</dbReference>
<dbReference type="OMA" id="QTASMNT"/>
<keyword evidence="4 9" id="KW-0812">Transmembrane</keyword>
<dbReference type="Gramene" id="TraesSTA1B03G00364560.1">
    <property type="protein sequence ID" value="TraesSTA1B03G00364560.1"/>
    <property type="gene ID" value="TraesSTA1B03G00364560"/>
</dbReference>
<proteinExistence type="inferred from homology"/>
<feature type="repeat" description="Solcar" evidence="9">
    <location>
        <begin position="26"/>
        <end position="119"/>
    </location>
</feature>
<comment type="function">
    <text evidence="11">Catalyzes the exchange of ADP and ATP across the membrane.</text>
</comment>
<dbReference type="PRINTS" id="PR00927">
    <property type="entry name" value="ADPTRNSLCASE"/>
</dbReference>
<dbReference type="InterPro" id="IPR023395">
    <property type="entry name" value="MCP_dom_sf"/>
</dbReference>
<keyword evidence="3 10" id="KW-0813">Transport</keyword>
<name>A0A3B5Z3N0_WHEAT</name>
<evidence type="ECO:0000256" key="9">
    <source>
        <dbReference type="PROSITE-ProRule" id="PRU00282"/>
    </source>
</evidence>
<evidence type="ECO:0000256" key="10">
    <source>
        <dbReference type="RuleBase" id="RU000488"/>
    </source>
</evidence>
<evidence type="ECO:0000256" key="6">
    <source>
        <dbReference type="ARBA" id="ARBA00022989"/>
    </source>
</evidence>
<dbReference type="PROSITE" id="PS50920">
    <property type="entry name" value="SOLCAR"/>
    <property type="match status" value="3"/>
</dbReference>
<dbReference type="Gramene" id="TraesCLE_scaffold_096260_01G000200.1">
    <property type="protein sequence ID" value="TraesCLE_scaffold_096260_01G000200.1"/>
    <property type="gene ID" value="TraesCLE_scaffold_096260_01G000200"/>
</dbReference>
<dbReference type="Proteomes" id="UP000019116">
    <property type="component" value="Chromosome 1B"/>
</dbReference>
<dbReference type="InterPro" id="IPR002067">
    <property type="entry name" value="MCP"/>
</dbReference>
<dbReference type="Gramene" id="TraesMAC1B03G00366580.1">
    <property type="protein sequence ID" value="TraesMAC1B03G00366580.1"/>
    <property type="gene ID" value="TraesMAC1B03G00366580"/>
</dbReference>
<evidence type="ECO:0000313" key="12">
    <source>
        <dbReference type="EnsemblPlants" id="TraesCS1B02G376900.1"/>
    </source>
</evidence>
<dbReference type="Gramene" id="TraesSYM1B03G00372190.1">
    <property type="protein sequence ID" value="TraesSYM1B03G00372190.1"/>
    <property type="gene ID" value="TraesSYM1B03G00372190"/>
</dbReference>
<feature type="transmembrane region" description="Helical" evidence="11">
    <location>
        <begin position="131"/>
        <end position="154"/>
    </location>
</feature>
<reference evidence="12" key="2">
    <citation type="submission" date="2018-10" db="UniProtKB">
        <authorList>
            <consortium name="EnsemblPlants"/>
        </authorList>
    </citation>
    <scope>IDENTIFICATION</scope>
</reference>
<keyword evidence="7 9" id="KW-0472">Membrane</keyword>
<feature type="transmembrane region" description="Helical" evidence="11">
    <location>
        <begin position="231"/>
        <end position="251"/>
    </location>
</feature>
<dbReference type="Gramene" id="TraesLDM1B03G00365840.1">
    <property type="protein sequence ID" value="TraesLDM1B03G00365840.1"/>
    <property type="gene ID" value="TraesLDM1B03G00365840"/>
</dbReference>
<dbReference type="FunFam" id="1.50.40.10:FF:000071">
    <property type="entry name" value="probable ADP,ATP carrier protein At5g56450"/>
    <property type="match status" value="1"/>
</dbReference>
<dbReference type="GO" id="GO:0140021">
    <property type="term" value="P:mitochondrial ADP transmembrane transport"/>
    <property type="evidence" value="ECO:0007669"/>
    <property type="project" value="InterPro"/>
</dbReference>
<dbReference type="InterPro" id="IPR002113">
    <property type="entry name" value="ADT_euk_type"/>
</dbReference>
<evidence type="ECO:0000256" key="8">
    <source>
        <dbReference type="ARBA" id="ARBA00024143"/>
    </source>
</evidence>
<feature type="repeat" description="Solcar" evidence="9">
    <location>
        <begin position="232"/>
        <end position="315"/>
    </location>
</feature>
<dbReference type="Gramene" id="TraesJUL1B03G00366340.1">
    <property type="protein sequence ID" value="TraesJUL1B03G00366340.1"/>
    <property type="gene ID" value="TraesJUL1B03G00366340"/>
</dbReference>
<dbReference type="Gene3D" id="1.50.40.10">
    <property type="entry name" value="Mitochondrial carrier domain"/>
    <property type="match status" value="1"/>
</dbReference>
<comment type="similarity">
    <text evidence="2 10">Belongs to the mitochondrial carrier (TC 2.A.29) family.</text>
</comment>
<dbReference type="Gramene" id="TraesWEE_scaffold_004406_01G000300.1">
    <property type="protein sequence ID" value="TraesWEE_scaffold_004406_01G000300.1"/>
    <property type="gene ID" value="TraesWEE_scaffold_004406_01G000300"/>
</dbReference>
<dbReference type="OrthoDB" id="270584at2759"/>
<dbReference type="Gramene" id="TraesKAR1B01G0399890.1">
    <property type="protein sequence ID" value="cds.TraesKAR1B01G0399890.1"/>
    <property type="gene ID" value="TraesKAR1B01G0399890"/>
</dbReference>
<evidence type="ECO:0000256" key="2">
    <source>
        <dbReference type="ARBA" id="ARBA00006375"/>
    </source>
</evidence>
<dbReference type="Gramene" id="TraesNOR1B03G00369500.1">
    <property type="protein sequence ID" value="TraesNOR1B03G00369500.1"/>
    <property type="gene ID" value="TraesNOR1B03G00369500"/>
</dbReference>
<dbReference type="PANTHER" id="PTHR45635:SF31">
    <property type="entry name" value="ADP_ATP TRANSLOCASE"/>
    <property type="match status" value="1"/>
</dbReference>
<dbReference type="Gramene" id="TraesCS1B02G376900.1">
    <property type="protein sequence ID" value="TraesCS1B02G376900.1"/>
    <property type="gene ID" value="TraesCS1B02G376900"/>
</dbReference>
<dbReference type="Gramene" id="TraesROB_scaffold_025871_01G000300.1">
    <property type="protein sequence ID" value="TraesROB_scaffold_025871_01G000300.1"/>
    <property type="gene ID" value="TraesROB_scaffold_025871_01G000300"/>
</dbReference>
<feature type="repeat" description="Solcar" evidence="9">
    <location>
        <begin position="133"/>
        <end position="222"/>
    </location>
</feature>
<evidence type="ECO:0000256" key="1">
    <source>
        <dbReference type="ARBA" id="ARBA00004141"/>
    </source>
</evidence>
<comment type="subcellular location">
    <subcellularLocation>
        <location evidence="1 11">Membrane</location>
        <topology evidence="1 11">Multi-pass membrane protein</topology>
    </subcellularLocation>
</comment>
<dbReference type="Gramene" id="TraesCS1B03G1027000.1">
    <property type="protein sequence ID" value="TraesCS1B03G1027000.1.CDS"/>
    <property type="gene ID" value="TraesCS1B03G1027000"/>
</dbReference>
<protein>
    <recommendedName>
        <fullName evidence="11">ADP/ATP translocase</fullName>
    </recommendedName>
    <alternativeName>
        <fullName evidence="11">ADP,ATP carrier protein</fullName>
    </alternativeName>
</protein>
<reference evidence="12" key="1">
    <citation type="submission" date="2018-08" db="EMBL/GenBank/DDBJ databases">
        <authorList>
            <person name="Rossello M."/>
        </authorList>
    </citation>
    <scope>NUCLEOTIDE SEQUENCE [LARGE SCALE GENOMIC DNA]</scope>
    <source>
        <strain evidence="12">cv. Chinese Spring</strain>
    </source>
</reference>
<keyword evidence="6 11" id="KW-1133">Transmembrane helix</keyword>
<evidence type="ECO:0000256" key="3">
    <source>
        <dbReference type="ARBA" id="ARBA00022448"/>
    </source>
</evidence>
<keyword evidence="5" id="KW-0677">Repeat</keyword>
<evidence type="ECO:0000256" key="5">
    <source>
        <dbReference type="ARBA" id="ARBA00022737"/>
    </source>
</evidence>
<accession>A0A3B5Z3N0</accession>
<dbReference type="GO" id="GO:0005471">
    <property type="term" value="F:ATP:ADP antiporter activity"/>
    <property type="evidence" value="ECO:0000318"/>
    <property type="project" value="GO_Central"/>
</dbReference>
<sequence length="321" mass="34983">MSEGAAAAAARVAAEEDGAARAGRAWAFRRDLAAGALMGGAVHTVVAPIERVKLLLQTQDGNAALLGRSRRFRGFADCVARTVRDEGVLSLWRGNGTAVIRYYPSVALNFSLKDLYRSILKDAGTSADNKFASIALTNFIAGAAAGCTTLVIIYPLDIAHTRLAADIGQTDARQFKGIRHFIQTIYKKNGIRGIYRGLPASLHGMVVHRGLYFGGFDTAKDMLVPLDSPLWQRWVAAQAVTSTAGLISYPLDTVRRRMMMQSGMEAQMYSGTLDCWRKIYRAEGVRSFYRGALSNMFRSTGAAAILVLYDEVKKFMNGGRL</sequence>
<keyword evidence="13" id="KW-1185">Reference proteome</keyword>
<evidence type="ECO:0000256" key="7">
    <source>
        <dbReference type="ARBA" id="ARBA00023136"/>
    </source>
</evidence>
<comment type="subunit">
    <text evidence="11">Monomer.</text>
</comment>
<dbReference type="Gramene" id="TraesLAC1B03G00368920.1">
    <property type="protein sequence ID" value="TraesLAC1B03G00368920.1"/>
    <property type="gene ID" value="TraesLAC1B03G00368920"/>
</dbReference>
<dbReference type="Pfam" id="PF00153">
    <property type="entry name" value="Mito_carr"/>
    <property type="match status" value="3"/>
</dbReference>
<organism evidence="12">
    <name type="scientific">Triticum aestivum</name>
    <name type="common">Wheat</name>
    <dbReference type="NCBI Taxonomy" id="4565"/>
    <lineage>
        <taxon>Eukaryota</taxon>
        <taxon>Viridiplantae</taxon>
        <taxon>Streptophyta</taxon>
        <taxon>Embryophyta</taxon>
        <taxon>Tracheophyta</taxon>
        <taxon>Spermatophyta</taxon>
        <taxon>Magnoliopsida</taxon>
        <taxon>Liliopsida</taxon>
        <taxon>Poales</taxon>
        <taxon>Poaceae</taxon>
        <taxon>BOP clade</taxon>
        <taxon>Pooideae</taxon>
        <taxon>Triticodae</taxon>
        <taxon>Triticeae</taxon>
        <taxon>Triticinae</taxon>
        <taxon>Triticum</taxon>
    </lineage>
</organism>